<keyword evidence="2" id="KW-0812">Transmembrane</keyword>
<evidence type="ECO:0000259" key="3">
    <source>
        <dbReference type="Pfam" id="PF23190"/>
    </source>
</evidence>
<feature type="domain" description="Calcium channel YVC1-like C-terminal transmembrane" evidence="4">
    <location>
        <begin position="264"/>
        <end position="542"/>
    </location>
</feature>
<reference evidence="5" key="1">
    <citation type="submission" date="2022-11" db="EMBL/GenBank/DDBJ databases">
        <authorList>
            <person name="Scott C."/>
            <person name="Bruce N."/>
        </authorList>
    </citation>
    <scope>NUCLEOTIDE SEQUENCE</scope>
</reference>
<keyword evidence="2" id="KW-0472">Membrane</keyword>
<feature type="transmembrane region" description="Helical" evidence="2">
    <location>
        <begin position="244"/>
        <end position="263"/>
    </location>
</feature>
<evidence type="ECO:0000259" key="4">
    <source>
        <dbReference type="Pfam" id="PF23317"/>
    </source>
</evidence>
<dbReference type="InterPro" id="IPR056336">
    <property type="entry name" value="YVC1_C"/>
</dbReference>
<feature type="domain" description="YVC1 N-terminal linker helical" evidence="3">
    <location>
        <begin position="52"/>
        <end position="231"/>
    </location>
</feature>
<feature type="transmembrane region" description="Helical" evidence="2">
    <location>
        <begin position="381"/>
        <end position="401"/>
    </location>
</feature>
<dbReference type="PANTHER" id="PTHR35859">
    <property type="entry name" value="NONSELECTIVE CATION CHANNEL PROTEIN"/>
    <property type="match status" value="1"/>
</dbReference>
<keyword evidence="6" id="KW-1185">Reference proteome</keyword>
<dbReference type="Proteomes" id="UP000838763">
    <property type="component" value="Unassembled WGS sequence"/>
</dbReference>
<sequence>MPARTSRMTLGRLLGLSRENNRARDWFFEDSGNLLPHHRHHELNPSIPPLEVTKIALRLRHLIEECVPCELEESLITQAHSRVITREVVLAAKEAGGEEYRSCVVFALLVCSRWFKRQAHLELWDATLHNVRSTACEVIAKAIIEGEEDMSYLLHTVLLHRFSILVNGKPTPPANAVEKAVDLHALRVICSSGYQKCLQYLWRGWLVQDEDDPTVFVDYRGRDDQRYIVHLDPDRLRAPVYQNIARLLFSFIYLALYTMSINSVNPNGEFDAAEILLFLFTLGFICDEFTKFWKAGYHILSFWSAFNGVLYAVLTVSFVCRMIGLSYPIGHELRHSYDSLSYNFLAFAAPMFWIRLLLYLDSFRFFGAMLVVLKVMMKESIIFFALLAVMVVGFLQAFIGLDLAEDLKTDEIWFIIQAMANSVMQSPEFDGFEKFAPPFGILLYYVFTFIVMVILLNILIALYGSAYSDIYENADDEYMALFAQKTMEFVRAPDENVYIAPFNLVEIGVIVLFSWWLPKRQYEFVNDVVMAILYSPLLLIAAYFESRKAGEIRRNRSRGEDDDDTVEEWEQIEDQIDFEAEGWTKRCAAVKANVETDPAVIEVRKLMDEVAELKLMIAELKKGMDGANGKKKDDVKKGSEGDGEDS</sequence>
<comment type="caution">
    <text evidence="5">The sequence shown here is derived from an EMBL/GenBank/DDBJ whole genome shotgun (WGS) entry which is preliminary data.</text>
</comment>
<feature type="transmembrane region" description="Helical" evidence="2">
    <location>
        <begin position="442"/>
        <end position="463"/>
    </location>
</feature>
<dbReference type="Pfam" id="PF23190">
    <property type="entry name" value="LHD_TRPY1"/>
    <property type="match status" value="1"/>
</dbReference>
<evidence type="ECO:0000256" key="1">
    <source>
        <dbReference type="SAM" id="MobiDB-lite"/>
    </source>
</evidence>
<feature type="transmembrane region" description="Helical" evidence="2">
    <location>
        <begin position="497"/>
        <end position="518"/>
    </location>
</feature>
<evidence type="ECO:0000313" key="5">
    <source>
        <dbReference type="EMBL" id="CAI4213141.1"/>
    </source>
</evidence>
<dbReference type="OrthoDB" id="301415at2759"/>
<keyword evidence="2" id="KW-1133">Transmembrane helix</keyword>
<feature type="region of interest" description="Disordered" evidence="1">
    <location>
        <begin position="625"/>
        <end position="646"/>
    </location>
</feature>
<dbReference type="EMBL" id="CALLCH030000007">
    <property type="protein sequence ID" value="CAI4213141.1"/>
    <property type="molecule type" value="Genomic_DNA"/>
</dbReference>
<evidence type="ECO:0000256" key="2">
    <source>
        <dbReference type="SAM" id="Phobius"/>
    </source>
</evidence>
<dbReference type="Pfam" id="PF23317">
    <property type="entry name" value="YVC1_C"/>
    <property type="match status" value="1"/>
</dbReference>
<name>A0A9P1GYG3_9PEZI</name>
<organism evidence="5 6">
    <name type="scientific">Parascedosporium putredinis</name>
    <dbReference type="NCBI Taxonomy" id="1442378"/>
    <lineage>
        <taxon>Eukaryota</taxon>
        <taxon>Fungi</taxon>
        <taxon>Dikarya</taxon>
        <taxon>Ascomycota</taxon>
        <taxon>Pezizomycotina</taxon>
        <taxon>Sordariomycetes</taxon>
        <taxon>Hypocreomycetidae</taxon>
        <taxon>Microascales</taxon>
        <taxon>Microascaceae</taxon>
        <taxon>Parascedosporium</taxon>
    </lineage>
</organism>
<evidence type="ECO:0000313" key="6">
    <source>
        <dbReference type="Proteomes" id="UP000838763"/>
    </source>
</evidence>
<dbReference type="AlphaFoldDB" id="A0A9P1GYG3"/>
<dbReference type="InterPro" id="IPR052971">
    <property type="entry name" value="TRP_calcium_channel"/>
</dbReference>
<feature type="transmembrane region" description="Helical" evidence="2">
    <location>
        <begin position="305"/>
        <end position="329"/>
    </location>
</feature>
<proteinExistence type="predicted"/>
<dbReference type="InterPro" id="IPR056337">
    <property type="entry name" value="LHD_YVC1"/>
</dbReference>
<feature type="compositionally biased region" description="Basic and acidic residues" evidence="1">
    <location>
        <begin position="625"/>
        <end position="640"/>
    </location>
</feature>
<feature type="transmembrane region" description="Helical" evidence="2">
    <location>
        <begin position="341"/>
        <end position="360"/>
    </location>
</feature>
<accession>A0A9P1GYG3</accession>
<protein>
    <submittedName>
        <fullName evidence="5">Uncharacterized protein</fullName>
    </submittedName>
</protein>
<gene>
    <name evidence="5" type="ORF">PPNO1_LOCUS2892</name>
</gene>
<feature type="transmembrane region" description="Helical" evidence="2">
    <location>
        <begin position="275"/>
        <end position="293"/>
    </location>
</feature>
<feature type="transmembrane region" description="Helical" evidence="2">
    <location>
        <begin position="524"/>
        <end position="544"/>
    </location>
</feature>
<dbReference type="PANTHER" id="PTHR35859:SF1">
    <property type="entry name" value="NONSELECTIVE CATION CHANNEL PROTEIN"/>
    <property type="match status" value="1"/>
</dbReference>